<dbReference type="PATRIC" id="fig|1225176.3.peg.622"/>
<dbReference type="RefSeq" id="WP_009183631.1">
    <property type="nucleotide sequence ID" value="NZ_AMGM01000005.1"/>
</dbReference>
<accession>K1LF79</accession>
<evidence type="ECO:0008006" key="3">
    <source>
        <dbReference type="Google" id="ProtNLM"/>
    </source>
</evidence>
<organism evidence="1 2">
    <name type="scientific">Cecembia lonarensis (strain CCUG 58316 / KCTC 22772 / LW9)</name>
    <dbReference type="NCBI Taxonomy" id="1225176"/>
    <lineage>
        <taxon>Bacteria</taxon>
        <taxon>Pseudomonadati</taxon>
        <taxon>Bacteroidota</taxon>
        <taxon>Cytophagia</taxon>
        <taxon>Cytophagales</taxon>
        <taxon>Cyclobacteriaceae</taxon>
        <taxon>Cecembia</taxon>
    </lineage>
</organism>
<name>K1LF79_CECL9</name>
<protein>
    <recommendedName>
        <fullName evidence="3">SPOR domain-containing protein</fullName>
    </recommendedName>
</protein>
<proteinExistence type="predicted"/>
<sequence length="179" mass="20640">MKQSLLAYIIFALFLSSCAPLKKRDKSAEALANYREDISGTLITFPELSEMAISNETTSTISGEMAVDKDLATSLKTFRERNQSDRNWSGFTVLVYSGVDREAAFKTRDDLYTNFEGMKVEMQYQQPRYLVKVGRFINRIEAQAYFYQLKNEFPAARIVPERFQREGYVNPDPIQDAER</sequence>
<evidence type="ECO:0000313" key="1">
    <source>
        <dbReference type="EMBL" id="EKB50837.1"/>
    </source>
</evidence>
<dbReference type="OrthoDB" id="2473397at2"/>
<dbReference type="PROSITE" id="PS51257">
    <property type="entry name" value="PROKAR_LIPOPROTEIN"/>
    <property type="match status" value="1"/>
</dbReference>
<reference evidence="1 2" key="1">
    <citation type="journal article" date="2012" name="J. Bacteriol.">
        <title>Draft Genome Sequence of Cecembia lonarensis Strain LW9T, Isolated from Lonar Lake, a Haloalkaline Lake in India.</title>
        <authorList>
            <person name="Shivaji S."/>
            <person name="Ara S."/>
            <person name="Singh A."/>
            <person name="Pinnaka A.K."/>
        </authorList>
    </citation>
    <scope>NUCLEOTIDE SEQUENCE [LARGE SCALE GENOMIC DNA]</scope>
    <source>
        <strain evidence="1 2">LW9</strain>
    </source>
</reference>
<dbReference type="AlphaFoldDB" id="K1LF79"/>
<comment type="caution">
    <text evidence="1">The sequence shown here is derived from an EMBL/GenBank/DDBJ whole genome shotgun (WGS) entry which is preliminary data.</text>
</comment>
<evidence type="ECO:0000313" key="2">
    <source>
        <dbReference type="Proteomes" id="UP000004478"/>
    </source>
</evidence>
<dbReference type="Proteomes" id="UP000004478">
    <property type="component" value="Unassembled WGS sequence"/>
</dbReference>
<dbReference type="EMBL" id="AMGM01000005">
    <property type="protein sequence ID" value="EKB50837.1"/>
    <property type="molecule type" value="Genomic_DNA"/>
</dbReference>
<gene>
    <name evidence="1" type="ORF">B879_00582</name>
</gene>
<keyword evidence="2" id="KW-1185">Reference proteome</keyword>